<dbReference type="Pfam" id="PF13472">
    <property type="entry name" value="Lipase_GDSL_2"/>
    <property type="match status" value="1"/>
</dbReference>
<organism evidence="2 3">
    <name type="scientific">Pontiella sulfatireligans</name>
    <dbReference type="NCBI Taxonomy" id="2750658"/>
    <lineage>
        <taxon>Bacteria</taxon>
        <taxon>Pseudomonadati</taxon>
        <taxon>Kiritimatiellota</taxon>
        <taxon>Kiritimatiellia</taxon>
        <taxon>Kiritimatiellales</taxon>
        <taxon>Pontiellaceae</taxon>
        <taxon>Pontiella</taxon>
    </lineage>
</organism>
<dbReference type="AlphaFoldDB" id="A0A6C2UME4"/>
<feature type="domain" description="SGNH hydrolase-type esterase" evidence="1">
    <location>
        <begin position="27"/>
        <end position="215"/>
    </location>
</feature>
<dbReference type="EMBL" id="CAAHFH010000001">
    <property type="protein sequence ID" value="VGO20286.1"/>
    <property type="molecule type" value="Genomic_DNA"/>
</dbReference>
<dbReference type="Proteomes" id="UP000346198">
    <property type="component" value="Unassembled WGS sequence"/>
</dbReference>
<sequence length="307" mass="33205">MRAGLLYVAWGLLLCPAYGIPVRILPLGDSITRGTYNGDGNSYRKKLKELLSDAGYDTDFVGGEANGSFADNQHQGHDGWYAAHPTSPGTILGHISGWMASIQPDIILLHIGTNDINDSNGNNADANEVAQILDEIYAANSKATVVLARIIRAKPAYSRNAEITAYNSNLNVMAQMRIADDGDDLLMVDMENGAGIDYASSDLADDLHPSQIGYDKMAANWYPAVVSAIERQRVKQQPRIESISMAFETIMLEVSNLSIGVSNYAEQTGDLFGSAWTNVSAIIPDTTSTNWVLPASTNAAFFRITIP</sequence>
<keyword evidence="3" id="KW-1185">Reference proteome</keyword>
<evidence type="ECO:0000313" key="3">
    <source>
        <dbReference type="Proteomes" id="UP000346198"/>
    </source>
</evidence>
<name>A0A6C2UME4_9BACT</name>
<protein>
    <submittedName>
        <fullName evidence="2">Multidomain esterase</fullName>
    </submittedName>
</protein>
<reference evidence="2 3" key="1">
    <citation type="submission" date="2019-04" db="EMBL/GenBank/DDBJ databases">
        <authorList>
            <person name="Van Vliet M D."/>
        </authorList>
    </citation>
    <scope>NUCLEOTIDE SEQUENCE [LARGE SCALE GENOMIC DNA]</scope>
    <source>
        <strain evidence="2 3">F21</strain>
    </source>
</reference>
<dbReference type="InterPro" id="IPR036514">
    <property type="entry name" value="SGNH_hydro_sf"/>
</dbReference>
<dbReference type="Gene3D" id="3.40.50.1110">
    <property type="entry name" value="SGNH hydrolase"/>
    <property type="match status" value="1"/>
</dbReference>
<dbReference type="GO" id="GO:0004622">
    <property type="term" value="F:phosphatidylcholine lysophospholipase activity"/>
    <property type="evidence" value="ECO:0007669"/>
    <property type="project" value="TreeGrafter"/>
</dbReference>
<dbReference type="PANTHER" id="PTHR30383">
    <property type="entry name" value="THIOESTERASE 1/PROTEASE 1/LYSOPHOSPHOLIPASE L1"/>
    <property type="match status" value="1"/>
</dbReference>
<proteinExistence type="predicted"/>
<gene>
    <name evidence="2" type="primary">cesA_1</name>
    <name evidence="2" type="ORF">SCARR_02347</name>
</gene>
<dbReference type="InterPro" id="IPR013830">
    <property type="entry name" value="SGNH_hydro"/>
</dbReference>
<accession>A0A6C2UME4</accession>
<evidence type="ECO:0000259" key="1">
    <source>
        <dbReference type="Pfam" id="PF13472"/>
    </source>
</evidence>
<dbReference type="SUPFAM" id="SSF52266">
    <property type="entry name" value="SGNH hydrolase"/>
    <property type="match status" value="1"/>
</dbReference>
<dbReference type="InterPro" id="IPR051532">
    <property type="entry name" value="Ester_Hydrolysis_Enzymes"/>
</dbReference>
<evidence type="ECO:0000313" key="2">
    <source>
        <dbReference type="EMBL" id="VGO20286.1"/>
    </source>
</evidence>
<dbReference type="RefSeq" id="WP_168433250.1">
    <property type="nucleotide sequence ID" value="NZ_CAAHFH010000001.1"/>
</dbReference>
<dbReference type="PANTHER" id="PTHR30383:SF5">
    <property type="entry name" value="SGNH HYDROLASE-TYPE ESTERASE DOMAIN-CONTAINING PROTEIN"/>
    <property type="match status" value="1"/>
</dbReference>